<name>A0A7X2ZAW1_9BACL</name>
<protein>
    <recommendedName>
        <fullName evidence="2">Tyr recombinase domain-containing protein</fullName>
    </recommendedName>
</protein>
<gene>
    <name evidence="3" type="ORF">GNP93_08765</name>
</gene>
<keyword evidence="1" id="KW-0233">DNA recombination</keyword>
<proteinExistence type="predicted"/>
<dbReference type="InterPro" id="IPR013762">
    <property type="entry name" value="Integrase-like_cat_sf"/>
</dbReference>
<dbReference type="AlphaFoldDB" id="A0A7X2ZAW1"/>
<dbReference type="RefSeq" id="WP_141335248.1">
    <property type="nucleotide sequence ID" value="NZ_JBDLZV010000001.1"/>
</dbReference>
<dbReference type="InterPro" id="IPR002104">
    <property type="entry name" value="Integrase_catalytic"/>
</dbReference>
<evidence type="ECO:0000313" key="3">
    <source>
        <dbReference type="EMBL" id="MUG70771.1"/>
    </source>
</evidence>
<dbReference type="InterPro" id="IPR011010">
    <property type="entry name" value="DNA_brk_join_enz"/>
</dbReference>
<dbReference type="GO" id="GO:0015074">
    <property type="term" value="P:DNA integration"/>
    <property type="evidence" value="ECO:0007669"/>
    <property type="project" value="InterPro"/>
</dbReference>
<sequence length="432" mass="51072">MDNVVPFSIHRDWTEKIKSIRFGKRKLTIIDERGNVKNYMFITVENTKNKKFKVSGYTRYFYFEGLGKTRIETLDYHAKVIVSFLNYVFFEKYKVYRIRKITDLDIKHGNEYLRDLKDGRIGNDQKTRQTVEKVERVLNKFYRFLLKECKDMEFVQKEDVHVKVSYSKQYGNVKQKFKREQDIYNTLFQVDYSSITASPPERIKSISSFVFSELLTLCDIHYPQLKLALCLQAFAGLRRGEVCNVSQDKIQYSMYGLDIGWFSINLKEVTQLRTDGIITGGIKKRRIQPVHPVFLSMFQEIYNQHLKLIEHVKNPFGALFLNRYGEAMTSQDYENKFTRLVKLLIERLLNNGDFLSLSEANLLMSGRMNTHVLRHFFTQFISELEQTRSPVEIAYWRGDSSLETAIIYLSHHPLIDDKISFIQKKVYEDLSR</sequence>
<reference evidence="3 4" key="1">
    <citation type="submission" date="2019-11" db="EMBL/GenBank/DDBJ databases">
        <title>Draft genome sequences of five Paenibacillus species of dairy origin.</title>
        <authorList>
            <person name="Olajide A.M."/>
            <person name="Chen S."/>
            <person name="Lapointe G."/>
        </authorList>
    </citation>
    <scope>NUCLEOTIDE SEQUENCE [LARGE SCALE GENOMIC DNA]</scope>
    <source>
        <strain evidence="3 4">2CS3</strain>
    </source>
</reference>
<dbReference type="GO" id="GO:0003677">
    <property type="term" value="F:DNA binding"/>
    <property type="evidence" value="ECO:0007669"/>
    <property type="project" value="InterPro"/>
</dbReference>
<comment type="caution">
    <text evidence="3">The sequence shown here is derived from an EMBL/GenBank/DDBJ whole genome shotgun (WGS) entry which is preliminary data.</text>
</comment>
<accession>A0A7X2ZAW1</accession>
<dbReference type="Proteomes" id="UP000450917">
    <property type="component" value="Unassembled WGS sequence"/>
</dbReference>
<dbReference type="GO" id="GO:0006310">
    <property type="term" value="P:DNA recombination"/>
    <property type="evidence" value="ECO:0007669"/>
    <property type="project" value="UniProtKB-KW"/>
</dbReference>
<dbReference type="Gene3D" id="1.10.443.10">
    <property type="entry name" value="Intergrase catalytic core"/>
    <property type="match status" value="1"/>
</dbReference>
<evidence type="ECO:0000313" key="4">
    <source>
        <dbReference type="Proteomes" id="UP000450917"/>
    </source>
</evidence>
<evidence type="ECO:0000256" key="1">
    <source>
        <dbReference type="ARBA" id="ARBA00023172"/>
    </source>
</evidence>
<keyword evidence="4" id="KW-1185">Reference proteome</keyword>
<dbReference type="SUPFAM" id="SSF56349">
    <property type="entry name" value="DNA breaking-rejoining enzymes"/>
    <property type="match status" value="1"/>
</dbReference>
<organism evidence="3 4">
    <name type="scientific">Paenibacillus validus</name>
    <dbReference type="NCBI Taxonomy" id="44253"/>
    <lineage>
        <taxon>Bacteria</taxon>
        <taxon>Bacillati</taxon>
        <taxon>Bacillota</taxon>
        <taxon>Bacilli</taxon>
        <taxon>Bacillales</taxon>
        <taxon>Paenibacillaceae</taxon>
        <taxon>Paenibacillus</taxon>
    </lineage>
</organism>
<feature type="domain" description="Tyr recombinase" evidence="2">
    <location>
        <begin position="201"/>
        <end position="423"/>
    </location>
</feature>
<dbReference type="EMBL" id="WNZX01000005">
    <property type="protein sequence ID" value="MUG70771.1"/>
    <property type="molecule type" value="Genomic_DNA"/>
</dbReference>
<dbReference type="PROSITE" id="PS51898">
    <property type="entry name" value="TYR_RECOMBINASE"/>
    <property type="match status" value="1"/>
</dbReference>
<evidence type="ECO:0000259" key="2">
    <source>
        <dbReference type="PROSITE" id="PS51898"/>
    </source>
</evidence>